<evidence type="ECO:0000313" key="2">
    <source>
        <dbReference type="Proteomes" id="UP000823850"/>
    </source>
</evidence>
<dbReference type="CDD" id="cd07516">
    <property type="entry name" value="HAD_Pase"/>
    <property type="match status" value="1"/>
</dbReference>
<keyword evidence="1" id="KW-0378">Hydrolase</keyword>
<dbReference type="Proteomes" id="UP000823850">
    <property type="component" value="Unassembled WGS sequence"/>
</dbReference>
<dbReference type="PROSITE" id="PS01229">
    <property type="entry name" value="COF_2"/>
    <property type="match status" value="1"/>
</dbReference>
<dbReference type="InterPro" id="IPR000150">
    <property type="entry name" value="Cof"/>
</dbReference>
<protein>
    <submittedName>
        <fullName evidence="1">Cof-type HAD-IIB family hydrolase</fullName>
    </submittedName>
</protein>
<reference evidence="1" key="2">
    <citation type="submission" date="2021-04" db="EMBL/GenBank/DDBJ databases">
        <authorList>
            <person name="Gilroy R."/>
        </authorList>
    </citation>
    <scope>NUCLEOTIDE SEQUENCE</scope>
    <source>
        <strain evidence="1">ChiW19-6364</strain>
    </source>
</reference>
<dbReference type="NCBIfam" id="TIGR00099">
    <property type="entry name" value="Cof-subfamily"/>
    <property type="match status" value="1"/>
</dbReference>
<dbReference type="GO" id="GO:0000287">
    <property type="term" value="F:magnesium ion binding"/>
    <property type="evidence" value="ECO:0007669"/>
    <property type="project" value="TreeGrafter"/>
</dbReference>
<dbReference type="SFLD" id="SFLDG01140">
    <property type="entry name" value="C2.B:_Phosphomannomutase_and_P"/>
    <property type="match status" value="1"/>
</dbReference>
<dbReference type="InterPro" id="IPR006379">
    <property type="entry name" value="HAD-SF_hydro_IIB"/>
</dbReference>
<comment type="caution">
    <text evidence="1">The sequence shown here is derived from an EMBL/GenBank/DDBJ whole genome shotgun (WGS) entry which is preliminary data.</text>
</comment>
<organism evidence="1 2">
    <name type="scientific">Candidatus Blautia stercoripullorum</name>
    <dbReference type="NCBI Taxonomy" id="2838502"/>
    <lineage>
        <taxon>Bacteria</taxon>
        <taxon>Bacillati</taxon>
        <taxon>Bacillota</taxon>
        <taxon>Clostridia</taxon>
        <taxon>Lachnospirales</taxon>
        <taxon>Lachnospiraceae</taxon>
        <taxon>Blautia</taxon>
    </lineage>
</organism>
<accession>A0A9D2U4I5</accession>
<dbReference type="EMBL" id="DWUX01000006">
    <property type="protein sequence ID" value="HJD38463.1"/>
    <property type="molecule type" value="Genomic_DNA"/>
</dbReference>
<dbReference type="Gene3D" id="3.30.1240.10">
    <property type="match status" value="1"/>
</dbReference>
<dbReference type="AlphaFoldDB" id="A0A9D2U4I5"/>
<dbReference type="InterPro" id="IPR036412">
    <property type="entry name" value="HAD-like_sf"/>
</dbReference>
<dbReference type="GO" id="GO:0005829">
    <property type="term" value="C:cytosol"/>
    <property type="evidence" value="ECO:0007669"/>
    <property type="project" value="TreeGrafter"/>
</dbReference>
<evidence type="ECO:0000313" key="1">
    <source>
        <dbReference type="EMBL" id="HJD38463.1"/>
    </source>
</evidence>
<dbReference type="GO" id="GO:0016791">
    <property type="term" value="F:phosphatase activity"/>
    <property type="evidence" value="ECO:0007669"/>
    <property type="project" value="TreeGrafter"/>
</dbReference>
<dbReference type="InterPro" id="IPR023214">
    <property type="entry name" value="HAD_sf"/>
</dbReference>
<name>A0A9D2U4I5_9FIRM</name>
<sequence length="280" mass="31246">MKITCIALDLDGTTLTPQGKLGAKTREAIEKALEAGIQVVAASGRSLDSLPKDILEIPGIRYGITSNGAAVYRLSDRKCLKQCKLTKESVREILKYTEGQDTAFEAFIEGKPYAQKEYVEDPVRFGATQRAIPYIQSTREPVADMVSFIYDHQEILDCLDIVVKSEEKKRNLWKTLQENVKDVYITSSVTQLLEISHRDSGKEAGIRFLLEYLGLDREGLAAFGDGDNDWEMLSYARVGVAMENASLECKKAADWIAPSNEEDGVAWGIEKLLEENRSEL</sequence>
<dbReference type="PANTHER" id="PTHR10000:SF8">
    <property type="entry name" value="HAD SUPERFAMILY HYDROLASE-LIKE, TYPE 3"/>
    <property type="match status" value="1"/>
</dbReference>
<dbReference type="Gene3D" id="3.40.50.1000">
    <property type="entry name" value="HAD superfamily/HAD-like"/>
    <property type="match status" value="1"/>
</dbReference>
<dbReference type="SUPFAM" id="SSF56784">
    <property type="entry name" value="HAD-like"/>
    <property type="match status" value="1"/>
</dbReference>
<dbReference type="NCBIfam" id="TIGR01484">
    <property type="entry name" value="HAD-SF-IIB"/>
    <property type="match status" value="1"/>
</dbReference>
<dbReference type="Pfam" id="PF08282">
    <property type="entry name" value="Hydrolase_3"/>
    <property type="match status" value="1"/>
</dbReference>
<dbReference type="PANTHER" id="PTHR10000">
    <property type="entry name" value="PHOSPHOSERINE PHOSPHATASE"/>
    <property type="match status" value="1"/>
</dbReference>
<reference evidence="1" key="1">
    <citation type="journal article" date="2021" name="PeerJ">
        <title>Extensive microbial diversity within the chicken gut microbiome revealed by metagenomics and culture.</title>
        <authorList>
            <person name="Gilroy R."/>
            <person name="Ravi A."/>
            <person name="Getino M."/>
            <person name="Pursley I."/>
            <person name="Horton D.L."/>
            <person name="Alikhan N.F."/>
            <person name="Baker D."/>
            <person name="Gharbi K."/>
            <person name="Hall N."/>
            <person name="Watson M."/>
            <person name="Adriaenssens E.M."/>
            <person name="Foster-Nyarko E."/>
            <person name="Jarju S."/>
            <person name="Secka A."/>
            <person name="Antonio M."/>
            <person name="Oren A."/>
            <person name="Chaudhuri R.R."/>
            <person name="La Ragione R."/>
            <person name="Hildebrand F."/>
            <person name="Pallen M.J."/>
        </authorList>
    </citation>
    <scope>NUCLEOTIDE SEQUENCE</scope>
    <source>
        <strain evidence="1">ChiW19-6364</strain>
    </source>
</reference>
<proteinExistence type="predicted"/>
<gene>
    <name evidence="1" type="ORF">H9913_00420</name>
</gene>
<dbReference type="SFLD" id="SFLDS00003">
    <property type="entry name" value="Haloacid_Dehalogenase"/>
    <property type="match status" value="1"/>
</dbReference>